<keyword evidence="1" id="KW-0175">Coiled coil</keyword>
<evidence type="ECO:0000313" key="3">
    <source>
        <dbReference type="Proteomes" id="UP000549797"/>
    </source>
</evidence>
<organism evidence="2 3">
    <name type="scientific">Marine Group I thaumarchaeote</name>
    <dbReference type="NCBI Taxonomy" id="2511932"/>
    <lineage>
        <taxon>Archaea</taxon>
        <taxon>Nitrososphaerota</taxon>
        <taxon>Marine Group I</taxon>
    </lineage>
</organism>
<sequence>MSDNQEQYINSLKKIKEVEENVQKEIDNHRKEISEKISQLDPDLKNAIASAKTEGEKLVESSIERSRKKATTETEKIIEEAKTKAGNISSQIMPQNTKEIIDILLKGVE</sequence>
<comment type="caution">
    <text evidence="2">The sequence shown here is derived from an EMBL/GenBank/DDBJ whole genome shotgun (WGS) entry which is preliminary data.</text>
</comment>
<dbReference type="Gene3D" id="1.20.5.2950">
    <property type="match status" value="1"/>
</dbReference>
<protein>
    <submittedName>
        <fullName evidence="2">Uncharacterized protein</fullName>
    </submittedName>
</protein>
<evidence type="ECO:0000313" key="2">
    <source>
        <dbReference type="EMBL" id="NWK09053.1"/>
    </source>
</evidence>
<name>A0A7K4P185_9ARCH</name>
<dbReference type="EMBL" id="JACATJ010000006">
    <property type="protein sequence ID" value="NWK09053.1"/>
    <property type="molecule type" value="Genomic_DNA"/>
</dbReference>
<proteinExistence type="predicted"/>
<accession>A0A7K4P185</accession>
<feature type="coiled-coil region" evidence="1">
    <location>
        <begin position="12"/>
        <end position="39"/>
    </location>
</feature>
<dbReference type="Proteomes" id="UP000549797">
    <property type="component" value="Unassembled WGS sequence"/>
</dbReference>
<dbReference type="AlphaFoldDB" id="A0A7K4P185"/>
<reference evidence="2 3" key="1">
    <citation type="journal article" date="2019" name="Environ. Microbiol.">
        <title>Genomics insights into ecotype formation of ammonia-oxidizing archaea in the deep ocean.</title>
        <authorList>
            <person name="Wang Y."/>
            <person name="Huang J.M."/>
            <person name="Cui G.J."/>
            <person name="Nunoura T."/>
            <person name="Takaki Y."/>
            <person name="Li W.L."/>
            <person name="Li J."/>
            <person name="Gao Z.M."/>
            <person name="Takai K."/>
            <person name="Zhang A.Q."/>
            <person name="Stepanauskas R."/>
        </authorList>
    </citation>
    <scope>NUCLEOTIDE SEQUENCE [LARGE SCALE GENOMIC DNA]</scope>
    <source>
        <strain evidence="2 3">D1a</strain>
    </source>
</reference>
<evidence type="ECO:0000256" key="1">
    <source>
        <dbReference type="SAM" id="Coils"/>
    </source>
</evidence>
<gene>
    <name evidence="2" type="ORF">HX852_04635</name>
</gene>